<keyword evidence="4" id="KW-1185">Reference proteome</keyword>
<dbReference type="InterPro" id="IPR001849">
    <property type="entry name" value="PH_domain"/>
</dbReference>
<organism evidence="4 8">
    <name type="scientific">Petromyzon marinus</name>
    <name type="common">Sea lamprey</name>
    <dbReference type="NCBI Taxonomy" id="7757"/>
    <lineage>
        <taxon>Eukaryota</taxon>
        <taxon>Metazoa</taxon>
        <taxon>Chordata</taxon>
        <taxon>Craniata</taxon>
        <taxon>Vertebrata</taxon>
        <taxon>Cyclostomata</taxon>
        <taxon>Hyperoartia</taxon>
        <taxon>Petromyzontiformes</taxon>
        <taxon>Petromyzontidae</taxon>
        <taxon>Petromyzon</taxon>
    </lineage>
</organism>
<dbReference type="InterPro" id="IPR011993">
    <property type="entry name" value="PH-like_dom_sf"/>
</dbReference>
<dbReference type="KEGG" id="pmrn:116939880"/>
<dbReference type="PROSITE" id="PS50010">
    <property type="entry name" value="DH_2"/>
    <property type="match status" value="1"/>
</dbReference>
<dbReference type="InterPro" id="IPR000219">
    <property type="entry name" value="DH_dom"/>
</dbReference>
<protein>
    <submittedName>
        <fullName evidence="5 6">Rho guanine nucleotide exchange factor 39 isoform X1</fullName>
    </submittedName>
</protein>
<evidence type="ECO:0000259" key="3">
    <source>
        <dbReference type="PROSITE" id="PS50010"/>
    </source>
</evidence>
<dbReference type="SUPFAM" id="SSF48065">
    <property type="entry name" value="DBL homology domain (DH-domain)"/>
    <property type="match status" value="1"/>
</dbReference>
<dbReference type="PROSITE" id="PS50003">
    <property type="entry name" value="PH_DOMAIN"/>
    <property type="match status" value="1"/>
</dbReference>
<dbReference type="InterPro" id="IPR035899">
    <property type="entry name" value="DBL_dom_sf"/>
</dbReference>
<evidence type="ECO:0000313" key="8">
    <source>
        <dbReference type="RefSeq" id="XP_032804748.1"/>
    </source>
</evidence>
<dbReference type="SMART" id="SM00325">
    <property type="entry name" value="RhoGEF"/>
    <property type="match status" value="1"/>
</dbReference>
<feature type="domain" description="PH" evidence="2">
    <location>
        <begin position="254"/>
        <end position="358"/>
    </location>
</feature>
<evidence type="ECO:0000313" key="7">
    <source>
        <dbReference type="RefSeq" id="XP_032804746.1"/>
    </source>
</evidence>
<feature type="domain" description="DH" evidence="3">
    <location>
        <begin position="49"/>
        <end position="224"/>
    </location>
</feature>
<dbReference type="PANTHER" id="PTHR47056">
    <property type="entry name" value="RHO GUANINE NUCLEOTIDE EXCHANGE FACTOR 39"/>
    <property type="match status" value="1"/>
</dbReference>
<dbReference type="SMART" id="SM00233">
    <property type="entry name" value="PH"/>
    <property type="match status" value="1"/>
</dbReference>
<evidence type="ECO:0000313" key="5">
    <source>
        <dbReference type="RefSeq" id="XP_032804744.1"/>
    </source>
</evidence>
<dbReference type="CTD" id="84904"/>
<dbReference type="GO" id="GO:0005085">
    <property type="term" value="F:guanyl-nucleotide exchange factor activity"/>
    <property type="evidence" value="ECO:0007669"/>
    <property type="project" value="InterPro"/>
</dbReference>
<dbReference type="RefSeq" id="XP_032804748.1">
    <property type="nucleotide sequence ID" value="XM_032948857.1"/>
</dbReference>
<dbReference type="GO" id="GO:0005886">
    <property type="term" value="C:plasma membrane"/>
    <property type="evidence" value="ECO:0007669"/>
    <property type="project" value="TreeGrafter"/>
</dbReference>
<feature type="region of interest" description="Disordered" evidence="1">
    <location>
        <begin position="1"/>
        <end position="20"/>
    </location>
</feature>
<dbReference type="CDD" id="cd00160">
    <property type="entry name" value="RhoGEF"/>
    <property type="match status" value="1"/>
</dbReference>
<dbReference type="Gene3D" id="1.20.900.10">
    <property type="entry name" value="Dbl homology (DH) domain"/>
    <property type="match status" value="1"/>
</dbReference>
<dbReference type="GeneID" id="116939880"/>
<sequence length="454" mass="51859">MSGPHPLTPRTRGLCVSHSDHDSTPTVMAVRLRPGQGLVSEQRERWERKRNRTARELVQSEQQYLHHLQLVVTYFVDIMNAKGTLRQEVRNAIFSTVKEIHAVNRTFLSHLEKSNFGLGFESFSLCLFLYTNYIDNLETSCKLLQVQLKKSKEFARFKKLQESRPDFQGLTLEQLLPLPAQRLVQYKHFVRDLAENTNPDSGEFQKLRKAVRAVAEACQHVSDRARRRENALQMVRVQRMLKGRRIDIASPGRRYLREGTLLRVPSKGGDPTPKMFFLFSDLLLMCSRCSQFHPLHADKYECRAVYPLADCSVQKVFGNTQSQGGLINLCYQKEELLLMSVDQDDINDWFKHLDAAIGHLKARSAVIHRQDNLARRPLRSVAAENTQPENSTEPKEPPPSRKRHRADGHEEHHVNGNMDTSAKKTRLVQPPTRAGDGDVRSLPAADSEGICTIL</sequence>
<dbReference type="RefSeq" id="XP_032804746.1">
    <property type="nucleotide sequence ID" value="XM_032948855.1"/>
</dbReference>
<dbReference type="GO" id="GO:0030335">
    <property type="term" value="P:positive regulation of cell migration"/>
    <property type="evidence" value="ECO:0007669"/>
    <property type="project" value="TreeGrafter"/>
</dbReference>
<dbReference type="SUPFAM" id="SSF50729">
    <property type="entry name" value="PH domain-like"/>
    <property type="match status" value="1"/>
</dbReference>
<dbReference type="PANTHER" id="PTHR47056:SF1">
    <property type="entry name" value="RHO GUANINE NUCLEOTIDE EXCHANGE FACTOR 39"/>
    <property type="match status" value="1"/>
</dbReference>
<reference evidence="5 6" key="1">
    <citation type="submission" date="2025-04" db="UniProtKB">
        <authorList>
            <consortium name="RefSeq"/>
        </authorList>
    </citation>
    <scope>IDENTIFICATION</scope>
    <source>
        <tissue evidence="5 6">Sperm</tissue>
    </source>
</reference>
<dbReference type="InterPro" id="IPR042987">
    <property type="entry name" value="ARHGEF39"/>
</dbReference>
<gene>
    <name evidence="5 6 7 8" type="primary">ARHGEF39</name>
</gene>
<dbReference type="RefSeq" id="XP_032804745.1">
    <property type="nucleotide sequence ID" value="XM_032948854.1"/>
</dbReference>
<evidence type="ECO:0000259" key="2">
    <source>
        <dbReference type="PROSITE" id="PS50003"/>
    </source>
</evidence>
<feature type="region of interest" description="Disordered" evidence="1">
    <location>
        <begin position="376"/>
        <end position="454"/>
    </location>
</feature>
<accession>A0AAJ7SSD5</accession>
<name>A0AAJ7SSD5_PETMA</name>
<evidence type="ECO:0000256" key="1">
    <source>
        <dbReference type="SAM" id="MobiDB-lite"/>
    </source>
</evidence>
<proteinExistence type="predicted"/>
<dbReference type="RefSeq" id="XP_032804744.1">
    <property type="nucleotide sequence ID" value="XM_032948853.1"/>
</dbReference>
<dbReference type="Proteomes" id="UP001318040">
    <property type="component" value="Chromosome 7"/>
</dbReference>
<dbReference type="Pfam" id="PF00621">
    <property type="entry name" value="RhoGEF"/>
    <property type="match status" value="1"/>
</dbReference>
<dbReference type="Gene3D" id="2.30.29.30">
    <property type="entry name" value="Pleckstrin-homology domain (PH domain)/Phosphotyrosine-binding domain (PTB)"/>
    <property type="match status" value="1"/>
</dbReference>
<dbReference type="AlphaFoldDB" id="A0AAJ7SSD5"/>
<evidence type="ECO:0000313" key="6">
    <source>
        <dbReference type="RefSeq" id="XP_032804745.1"/>
    </source>
</evidence>
<evidence type="ECO:0000313" key="4">
    <source>
        <dbReference type="Proteomes" id="UP001318040"/>
    </source>
</evidence>